<evidence type="ECO:0000259" key="2">
    <source>
        <dbReference type="PROSITE" id="PS50830"/>
    </source>
</evidence>
<dbReference type="SMART" id="SM00318">
    <property type="entry name" value="SNc"/>
    <property type="match status" value="1"/>
</dbReference>
<accession>A0A937CNT9</accession>
<evidence type="ECO:0000256" key="1">
    <source>
        <dbReference type="SAM" id="SignalP"/>
    </source>
</evidence>
<evidence type="ECO:0000313" key="3">
    <source>
        <dbReference type="EMBL" id="MBL0374136.1"/>
    </source>
</evidence>
<dbReference type="InterPro" id="IPR035437">
    <property type="entry name" value="SNase_OB-fold_sf"/>
</dbReference>
<comment type="caution">
    <text evidence="3">The sequence shown here is derived from an EMBL/GenBank/DDBJ whole genome shotgun (WGS) entry which is preliminary data.</text>
</comment>
<dbReference type="PROSITE" id="PS50830">
    <property type="entry name" value="TNASE_3"/>
    <property type="match status" value="1"/>
</dbReference>
<gene>
    <name evidence="3" type="ORF">JJB09_19105</name>
</gene>
<dbReference type="Proteomes" id="UP000633219">
    <property type="component" value="Unassembled WGS sequence"/>
</dbReference>
<reference evidence="3" key="1">
    <citation type="submission" date="2021-01" db="EMBL/GenBank/DDBJ databases">
        <title>Rhizobium sp. strain KVB221 16S ribosomal RNA gene Genome sequencing and assembly.</title>
        <authorList>
            <person name="Kang M."/>
        </authorList>
    </citation>
    <scope>NUCLEOTIDE SEQUENCE</scope>
    <source>
        <strain evidence="3">KVB221</strain>
    </source>
</reference>
<dbReference type="RefSeq" id="WP_201661885.1">
    <property type="nucleotide sequence ID" value="NZ_JAEQNC010000011.1"/>
</dbReference>
<name>A0A937CNT9_9HYPH</name>
<sequence length="156" mass="16627">MIVRALIPLLVCLAISLQAANAVADRKDRYYMEGPVEAELISIIDGDTLLVAAKPWPQQTVSVSVRIRGVDAPEMKSKCPETRTRAQAARQALADMLDATDGRLSLSSISGDKYFGRVVADVISADGRDAGAELLAAGLARAYAGGRKAKETCRSH</sequence>
<protein>
    <submittedName>
        <fullName evidence="3">Thermonuclease family protein</fullName>
    </submittedName>
</protein>
<dbReference type="EMBL" id="JAEQNC010000011">
    <property type="protein sequence ID" value="MBL0374136.1"/>
    <property type="molecule type" value="Genomic_DNA"/>
</dbReference>
<proteinExistence type="predicted"/>
<keyword evidence="4" id="KW-1185">Reference proteome</keyword>
<dbReference type="InterPro" id="IPR016071">
    <property type="entry name" value="Staphylococal_nuclease_OB-fold"/>
</dbReference>
<dbReference type="AlphaFoldDB" id="A0A937CNT9"/>
<feature type="domain" description="TNase-like" evidence="2">
    <location>
        <begin position="34"/>
        <end position="156"/>
    </location>
</feature>
<dbReference type="Gene3D" id="2.40.50.90">
    <property type="match status" value="1"/>
</dbReference>
<evidence type="ECO:0000313" key="4">
    <source>
        <dbReference type="Proteomes" id="UP000633219"/>
    </source>
</evidence>
<dbReference type="Pfam" id="PF00565">
    <property type="entry name" value="SNase"/>
    <property type="match status" value="1"/>
</dbReference>
<organism evidence="3 4">
    <name type="scientific">Rhizobium setariae</name>
    <dbReference type="NCBI Taxonomy" id="2801340"/>
    <lineage>
        <taxon>Bacteria</taxon>
        <taxon>Pseudomonadati</taxon>
        <taxon>Pseudomonadota</taxon>
        <taxon>Alphaproteobacteria</taxon>
        <taxon>Hyphomicrobiales</taxon>
        <taxon>Rhizobiaceae</taxon>
        <taxon>Rhizobium/Agrobacterium group</taxon>
        <taxon>Rhizobium</taxon>
    </lineage>
</organism>
<keyword evidence="1" id="KW-0732">Signal</keyword>
<feature type="chain" id="PRO_5037372843" evidence="1">
    <location>
        <begin position="25"/>
        <end position="156"/>
    </location>
</feature>
<dbReference type="SUPFAM" id="SSF50199">
    <property type="entry name" value="Staphylococcal nuclease"/>
    <property type="match status" value="1"/>
</dbReference>
<feature type="signal peptide" evidence="1">
    <location>
        <begin position="1"/>
        <end position="24"/>
    </location>
</feature>